<evidence type="ECO:0000313" key="14">
    <source>
        <dbReference type="Proteomes" id="UP000807159"/>
    </source>
</evidence>
<dbReference type="PANTHER" id="PTHR46764">
    <property type="entry name" value="E3 UBIQUITIN-PROTEIN LIGASE BAH1"/>
    <property type="match status" value="1"/>
</dbReference>
<dbReference type="InterPro" id="IPR013083">
    <property type="entry name" value="Znf_RING/FYVE/PHD"/>
</dbReference>
<dbReference type="Pfam" id="PF02913">
    <property type="entry name" value="FAD-oxidase_C"/>
    <property type="match status" value="1"/>
</dbReference>
<name>A0A8T2YIP3_POPDE</name>
<comment type="pathway">
    <text evidence="2">Protein modification; protein ubiquitination.</text>
</comment>
<accession>A0A8T2YIP3</accession>
<reference evidence="13" key="1">
    <citation type="journal article" date="2021" name="J. Hered.">
        <title>Genome Assembly of Salicaceae Populus deltoides (Eastern Cottonwood) I-69 Based on Nanopore Sequencing and Hi-C Technologies.</title>
        <authorList>
            <person name="Bai S."/>
            <person name="Wu H."/>
            <person name="Zhang J."/>
            <person name="Pan Z."/>
            <person name="Zhao W."/>
            <person name="Li Z."/>
            <person name="Tong C."/>
        </authorList>
    </citation>
    <scope>NUCLEOTIDE SEQUENCE</scope>
    <source>
        <tissue evidence="13">Leaf</tissue>
    </source>
</reference>
<dbReference type="SMART" id="SM00184">
    <property type="entry name" value="RING"/>
    <property type="match status" value="1"/>
</dbReference>
<proteinExistence type="predicted"/>
<dbReference type="PROSITE" id="PS51387">
    <property type="entry name" value="FAD_PCMH"/>
    <property type="match status" value="1"/>
</dbReference>
<evidence type="ECO:0000259" key="12">
    <source>
        <dbReference type="PROSITE" id="PS51387"/>
    </source>
</evidence>
<gene>
    <name evidence="13" type="ORF">H0E87_012205</name>
</gene>
<dbReference type="Proteomes" id="UP000807159">
    <property type="component" value="Chromosome 6"/>
</dbReference>
<evidence type="ECO:0000256" key="1">
    <source>
        <dbReference type="ARBA" id="ARBA00000900"/>
    </source>
</evidence>
<dbReference type="PROSITE" id="PS50089">
    <property type="entry name" value="ZF_RING_2"/>
    <property type="match status" value="1"/>
</dbReference>
<evidence type="ECO:0000259" key="11">
    <source>
        <dbReference type="PROSITE" id="PS51382"/>
    </source>
</evidence>
<dbReference type="InterPro" id="IPR004113">
    <property type="entry name" value="FAD-bd_oxidored_4_C"/>
</dbReference>
<dbReference type="InterPro" id="IPR017907">
    <property type="entry name" value="Znf_RING_CS"/>
</dbReference>
<dbReference type="PANTHER" id="PTHR46764:SF2">
    <property type="entry name" value="E3 UBIQUITIN-PROTEIN LIGASE BAH1-LIKE-RELATED"/>
    <property type="match status" value="1"/>
</dbReference>
<evidence type="ECO:0000256" key="7">
    <source>
        <dbReference type="ARBA" id="ARBA00022786"/>
    </source>
</evidence>
<dbReference type="SUPFAM" id="SSF57850">
    <property type="entry name" value="RING/U-box"/>
    <property type="match status" value="1"/>
</dbReference>
<dbReference type="InterPro" id="IPR036318">
    <property type="entry name" value="FAD-bd_PCMH-like_sf"/>
</dbReference>
<dbReference type="CDD" id="cd23127">
    <property type="entry name" value="RING-HC_BAH1-like"/>
    <property type="match status" value="1"/>
</dbReference>
<dbReference type="GO" id="GO:0008270">
    <property type="term" value="F:zinc ion binding"/>
    <property type="evidence" value="ECO:0007669"/>
    <property type="project" value="UniProtKB-KW"/>
</dbReference>
<dbReference type="InterPro" id="IPR001841">
    <property type="entry name" value="Znf_RING"/>
</dbReference>
<organism evidence="13 14">
    <name type="scientific">Populus deltoides</name>
    <name type="common">Eastern poplar</name>
    <name type="synonym">Eastern cottonwood</name>
    <dbReference type="NCBI Taxonomy" id="3696"/>
    <lineage>
        <taxon>Eukaryota</taxon>
        <taxon>Viridiplantae</taxon>
        <taxon>Streptophyta</taxon>
        <taxon>Embryophyta</taxon>
        <taxon>Tracheophyta</taxon>
        <taxon>Spermatophyta</taxon>
        <taxon>Magnoliopsida</taxon>
        <taxon>eudicotyledons</taxon>
        <taxon>Gunneridae</taxon>
        <taxon>Pentapetalae</taxon>
        <taxon>rosids</taxon>
        <taxon>fabids</taxon>
        <taxon>Malpighiales</taxon>
        <taxon>Salicaceae</taxon>
        <taxon>Saliceae</taxon>
        <taxon>Populus</taxon>
    </lineage>
</organism>
<evidence type="ECO:0000256" key="9">
    <source>
        <dbReference type="PROSITE-ProRule" id="PRU00175"/>
    </source>
</evidence>
<dbReference type="PROSITE" id="PS51382">
    <property type="entry name" value="SPX"/>
    <property type="match status" value="1"/>
</dbReference>
<dbReference type="CDD" id="cd14482">
    <property type="entry name" value="SPX_BAH1-like"/>
    <property type="match status" value="1"/>
</dbReference>
<comment type="catalytic activity">
    <reaction evidence="1">
        <text>S-ubiquitinyl-[E2 ubiquitin-conjugating enzyme]-L-cysteine + [acceptor protein]-L-lysine = [E2 ubiquitin-conjugating enzyme]-L-cysteine + N(6)-ubiquitinyl-[acceptor protein]-L-lysine.</text>
        <dbReference type="EC" id="2.3.2.27"/>
    </reaction>
</comment>
<dbReference type="InterPro" id="IPR006094">
    <property type="entry name" value="Oxid_FAD_bind_N"/>
</dbReference>
<dbReference type="SUPFAM" id="SSF56176">
    <property type="entry name" value="FAD-binding/transporter-associated domain-like"/>
    <property type="match status" value="1"/>
</dbReference>
<keyword evidence="14" id="KW-1185">Reference proteome</keyword>
<dbReference type="Gene3D" id="3.30.465.10">
    <property type="match status" value="1"/>
</dbReference>
<dbReference type="PROSITE" id="PS00518">
    <property type="entry name" value="ZF_RING_1"/>
    <property type="match status" value="1"/>
</dbReference>
<evidence type="ECO:0000256" key="6">
    <source>
        <dbReference type="ARBA" id="ARBA00022771"/>
    </source>
</evidence>
<keyword evidence="4" id="KW-0808">Transferase</keyword>
<evidence type="ECO:0000256" key="3">
    <source>
        <dbReference type="ARBA" id="ARBA00012483"/>
    </source>
</evidence>
<keyword evidence="7" id="KW-0833">Ubl conjugation pathway</keyword>
<protein>
    <recommendedName>
        <fullName evidence="3">RING-type E3 ubiquitin transferase</fullName>
        <ecNumber evidence="3">2.3.2.27</ecNumber>
    </recommendedName>
</protein>
<sequence length="670" mass="74629">MKFGDTFMQYLQGDQTGNLVTCAHVEYKRLKKVLKKCRSQGSASASCKNEQQKHEGNNELSSGLSQFCHCESCPLCDQIFFSELMREASHIAGCFSSRVRHLLHLHVARGIQRYKLRLRQCFKNDQQTMAEEGRMLIEYVTMNTIAIRKILKKYDKVHCSVNGNNFKSKMQAEHIELLQSPWLIELGAFYLNFDGIDGGEFSEFCSQFSCDLNGTEPVMTLTLPNSMKLEYSLTCAICLETVFNPYALSCGHLFCKLCACSAAFVLMFEGLKTASSNAKCPICREAGVYTNAVHMLELDLLLKRRCNEYWKERMAAEHAEDVKQTREYWDSRTKYAIGLQIHSHRSSQQAKLGSNHSLFPLIKDLLFVHSSIRMLQNKPSSAASCSTCHTCAKPSSDSSRSPLEFGQATALLLSGSVLHDSTPLYPVCSLSSHWKQMAGLHFTGFVAYAPPPSVKALHIDHMDVVVEPGIGWMEPNRFLEPHGLFSPLHPGKFREHVPGMPFFLAGPGATIGGMCATRCSGSIAVRYGTMRDNVITLKVVLPNGDVVKTASRARKSAAGEGILGVTTEVTLWPQKIPLHSVVTMYNFLTIKDAADVAIDTMLSGIQVSRVELLDEVQVRAVNIANENNLTELPTLIFEFICTGKQKISIPTWFIYLLLSGEFKHLATFGV</sequence>
<dbReference type="GO" id="GO:0061630">
    <property type="term" value="F:ubiquitin protein ligase activity"/>
    <property type="evidence" value="ECO:0007669"/>
    <property type="project" value="UniProtKB-EC"/>
</dbReference>
<dbReference type="InterPro" id="IPR027370">
    <property type="entry name" value="Znf-RING_euk"/>
</dbReference>
<dbReference type="Gene3D" id="3.30.40.10">
    <property type="entry name" value="Zinc/RING finger domain, C3HC4 (zinc finger)"/>
    <property type="match status" value="1"/>
</dbReference>
<dbReference type="InterPro" id="IPR016166">
    <property type="entry name" value="FAD-bd_PCMH"/>
</dbReference>
<dbReference type="InterPro" id="IPR004331">
    <property type="entry name" value="SPX_dom"/>
</dbReference>
<evidence type="ECO:0000259" key="10">
    <source>
        <dbReference type="PROSITE" id="PS50089"/>
    </source>
</evidence>
<dbReference type="EC" id="2.3.2.27" evidence="3"/>
<keyword evidence="6 9" id="KW-0863">Zinc-finger</keyword>
<evidence type="ECO:0000256" key="4">
    <source>
        <dbReference type="ARBA" id="ARBA00022679"/>
    </source>
</evidence>
<dbReference type="InterPro" id="IPR016169">
    <property type="entry name" value="FAD-bd_PCMH_sub2"/>
</dbReference>
<feature type="domain" description="RING-type" evidence="10">
    <location>
        <begin position="235"/>
        <end position="284"/>
    </location>
</feature>
<dbReference type="Pfam" id="PF13445">
    <property type="entry name" value="zf-RING_UBOX"/>
    <property type="match status" value="1"/>
</dbReference>
<dbReference type="GO" id="GO:0071949">
    <property type="term" value="F:FAD binding"/>
    <property type="evidence" value="ECO:0007669"/>
    <property type="project" value="InterPro"/>
</dbReference>
<dbReference type="AlphaFoldDB" id="A0A8T2YIP3"/>
<feature type="domain" description="SPX" evidence="11">
    <location>
        <begin position="1"/>
        <end position="168"/>
    </location>
</feature>
<feature type="domain" description="FAD-binding PCMH-type" evidence="12">
    <location>
        <begin position="392"/>
        <end position="576"/>
    </location>
</feature>
<evidence type="ECO:0000256" key="8">
    <source>
        <dbReference type="ARBA" id="ARBA00022833"/>
    </source>
</evidence>
<keyword evidence="8" id="KW-0862">Zinc</keyword>
<evidence type="ECO:0000256" key="2">
    <source>
        <dbReference type="ARBA" id="ARBA00004906"/>
    </source>
</evidence>
<dbReference type="InterPro" id="IPR033326">
    <property type="entry name" value="BAH1"/>
</dbReference>
<evidence type="ECO:0000256" key="5">
    <source>
        <dbReference type="ARBA" id="ARBA00022723"/>
    </source>
</evidence>
<dbReference type="EMBL" id="JACEGQ020000006">
    <property type="protein sequence ID" value="KAH8504879.1"/>
    <property type="molecule type" value="Genomic_DNA"/>
</dbReference>
<evidence type="ECO:0000313" key="13">
    <source>
        <dbReference type="EMBL" id="KAH8504879.1"/>
    </source>
</evidence>
<keyword evidence="5" id="KW-0479">Metal-binding</keyword>
<comment type="caution">
    <text evidence="13">The sequence shown here is derived from an EMBL/GenBank/DDBJ whole genome shotgun (WGS) entry which is preliminary data.</text>
</comment>
<dbReference type="Pfam" id="PF01565">
    <property type="entry name" value="FAD_binding_4"/>
    <property type="match status" value="1"/>
</dbReference>